<dbReference type="InterPro" id="IPR036412">
    <property type="entry name" value="HAD-like_sf"/>
</dbReference>
<evidence type="ECO:0000256" key="1">
    <source>
        <dbReference type="ARBA" id="ARBA00001946"/>
    </source>
</evidence>
<sequence>MIRAIFFDLDGTLFDRAAAHRLYCLDLMARYPNVFLPLHHASDLLRLERDDDAGWDRRRFARGVVSRFPGVGLTASELAADHASRLPGFVRPDPSVTLLFAALNDRYRLAIVSNGSSQCQRAKLARLDLGHPPPRAFLSGELGVAKPEPALFQKALDWVDCTPREALFVGDDPVRDIAGAAALGMATCWVSAGRAYPPGLPAADLTIDRVADLSRWTWSFWILNDVQTLGATGCTQPVSQNLAIAHGLSTTRGTQQPLDRDGHPSGKSKNADTNGLAGALK</sequence>
<name>A0AAU7CDZ2_9BACT</name>
<keyword evidence="2 5" id="KW-0378">Hydrolase</keyword>
<dbReference type="Gene3D" id="3.40.50.1000">
    <property type="entry name" value="HAD superfamily/HAD-like"/>
    <property type="match status" value="1"/>
</dbReference>
<dbReference type="EMBL" id="CP155447">
    <property type="protein sequence ID" value="XBH02911.1"/>
    <property type="molecule type" value="Genomic_DNA"/>
</dbReference>
<dbReference type="NCBIfam" id="TIGR01509">
    <property type="entry name" value="HAD-SF-IA-v3"/>
    <property type="match status" value="1"/>
</dbReference>
<feature type="region of interest" description="Disordered" evidence="4">
    <location>
        <begin position="250"/>
        <end position="281"/>
    </location>
</feature>
<dbReference type="AlphaFoldDB" id="A0AAU7CDZ2"/>
<evidence type="ECO:0000256" key="2">
    <source>
        <dbReference type="ARBA" id="ARBA00022801"/>
    </source>
</evidence>
<evidence type="ECO:0000256" key="3">
    <source>
        <dbReference type="ARBA" id="ARBA00022842"/>
    </source>
</evidence>
<evidence type="ECO:0000256" key="4">
    <source>
        <dbReference type="SAM" id="MobiDB-lite"/>
    </source>
</evidence>
<dbReference type="Pfam" id="PF00702">
    <property type="entry name" value="Hydrolase"/>
    <property type="match status" value="1"/>
</dbReference>
<gene>
    <name evidence="5" type="ORF">V5E97_32065</name>
</gene>
<dbReference type="PANTHER" id="PTHR46470">
    <property type="entry name" value="N-ACYLNEURAMINATE-9-PHOSPHATASE"/>
    <property type="match status" value="1"/>
</dbReference>
<dbReference type="PRINTS" id="PR00413">
    <property type="entry name" value="HADHALOGNASE"/>
</dbReference>
<proteinExistence type="predicted"/>
<organism evidence="5">
    <name type="scientific">Singulisphaera sp. Ch08</name>
    <dbReference type="NCBI Taxonomy" id="3120278"/>
    <lineage>
        <taxon>Bacteria</taxon>
        <taxon>Pseudomonadati</taxon>
        <taxon>Planctomycetota</taxon>
        <taxon>Planctomycetia</taxon>
        <taxon>Isosphaerales</taxon>
        <taxon>Isosphaeraceae</taxon>
        <taxon>Singulisphaera</taxon>
    </lineage>
</organism>
<dbReference type="GO" id="GO:0016787">
    <property type="term" value="F:hydrolase activity"/>
    <property type="evidence" value="ECO:0007669"/>
    <property type="project" value="UniProtKB-KW"/>
</dbReference>
<dbReference type="PANTHER" id="PTHR46470:SF4">
    <property type="entry name" value="5-AMINO-6-(5-PHOSPHO-D-RIBITYLAMINO)URACIL PHOSPHATASE YIGB"/>
    <property type="match status" value="1"/>
</dbReference>
<keyword evidence="3" id="KW-0460">Magnesium</keyword>
<evidence type="ECO:0000313" key="5">
    <source>
        <dbReference type="EMBL" id="XBH02911.1"/>
    </source>
</evidence>
<dbReference type="InterPro" id="IPR051400">
    <property type="entry name" value="HAD-like_hydrolase"/>
</dbReference>
<dbReference type="InterPro" id="IPR023214">
    <property type="entry name" value="HAD_sf"/>
</dbReference>
<dbReference type="Gene3D" id="1.20.120.710">
    <property type="entry name" value="Haloacid dehalogenase hydrolase-like domain"/>
    <property type="match status" value="1"/>
</dbReference>
<dbReference type="NCBIfam" id="TIGR01549">
    <property type="entry name" value="HAD-SF-IA-v1"/>
    <property type="match status" value="1"/>
</dbReference>
<dbReference type="SUPFAM" id="SSF56784">
    <property type="entry name" value="HAD-like"/>
    <property type="match status" value="1"/>
</dbReference>
<protein>
    <submittedName>
        <fullName evidence="5">HAD family hydrolase</fullName>
        <ecNumber evidence="5">3.1.3.-</ecNumber>
    </submittedName>
</protein>
<accession>A0AAU7CDZ2</accession>
<dbReference type="EC" id="3.1.3.-" evidence="5"/>
<comment type="cofactor">
    <cofactor evidence="1">
        <name>Mg(2+)</name>
        <dbReference type="ChEBI" id="CHEBI:18420"/>
    </cofactor>
</comment>
<dbReference type="InterPro" id="IPR006439">
    <property type="entry name" value="HAD-SF_hydro_IA"/>
</dbReference>
<reference evidence="5" key="1">
    <citation type="submission" date="2024-05" db="EMBL/GenBank/DDBJ databases">
        <title>Planctomycetes of the genus Singulisphaera possess chitinolytic capabilities.</title>
        <authorList>
            <person name="Ivanova A."/>
        </authorList>
    </citation>
    <scope>NUCLEOTIDE SEQUENCE</scope>
    <source>
        <strain evidence="5">Ch08T</strain>
    </source>
</reference>
<dbReference type="SFLD" id="SFLDS00003">
    <property type="entry name" value="Haloacid_Dehalogenase"/>
    <property type="match status" value="1"/>
</dbReference>
<dbReference type="SFLD" id="SFLDG01129">
    <property type="entry name" value="C1.5:_HAD__Beta-PGM__Phosphata"/>
    <property type="match status" value="1"/>
</dbReference>
<dbReference type="GO" id="GO:0044281">
    <property type="term" value="P:small molecule metabolic process"/>
    <property type="evidence" value="ECO:0007669"/>
    <property type="project" value="UniProtKB-ARBA"/>
</dbReference>
<dbReference type="RefSeq" id="WP_406695652.1">
    <property type="nucleotide sequence ID" value="NZ_CP155447.1"/>
</dbReference>